<dbReference type="InterPro" id="IPR010080">
    <property type="entry name" value="Thioester_reductase-like_dom"/>
</dbReference>
<evidence type="ECO:0000259" key="5">
    <source>
        <dbReference type="PROSITE" id="PS50075"/>
    </source>
</evidence>
<proteinExistence type="predicted"/>
<dbReference type="RefSeq" id="WP_086782592.1">
    <property type="nucleotide sequence ID" value="NZ_JAGIOO010000001.1"/>
</dbReference>
<dbReference type="InterPro" id="IPR013120">
    <property type="entry name" value="FAR_NAD-bd"/>
</dbReference>
<dbReference type="PANTHER" id="PTHR43272:SF33">
    <property type="entry name" value="AMP-BINDING DOMAIN-CONTAINING PROTEIN-RELATED"/>
    <property type="match status" value="1"/>
</dbReference>
<keyword evidence="3" id="KW-0547">Nucleotide-binding</keyword>
<evidence type="ECO:0000256" key="4">
    <source>
        <dbReference type="ARBA" id="ARBA00022840"/>
    </source>
</evidence>
<evidence type="ECO:0000313" key="7">
    <source>
        <dbReference type="Proteomes" id="UP001519363"/>
    </source>
</evidence>
<dbReference type="NCBIfam" id="NF041592">
    <property type="entry name" value="carboxyl_red"/>
    <property type="match status" value="1"/>
</dbReference>
<dbReference type="InterPro" id="IPR000873">
    <property type="entry name" value="AMP-dep_synth/lig_dom"/>
</dbReference>
<dbReference type="InterPro" id="IPR020845">
    <property type="entry name" value="AMP-binding_CS"/>
</dbReference>
<dbReference type="Pfam" id="PF00501">
    <property type="entry name" value="AMP-binding"/>
    <property type="match status" value="1"/>
</dbReference>
<dbReference type="InterPro" id="IPR036291">
    <property type="entry name" value="NAD(P)-bd_dom_sf"/>
</dbReference>
<dbReference type="SUPFAM" id="SSF47336">
    <property type="entry name" value="ACP-like"/>
    <property type="match status" value="1"/>
</dbReference>
<dbReference type="SUPFAM" id="SSF51735">
    <property type="entry name" value="NAD(P)-binding Rossmann-fold domains"/>
    <property type="match status" value="1"/>
</dbReference>
<keyword evidence="1" id="KW-0596">Phosphopantetheine</keyword>
<dbReference type="EMBL" id="JAGIOO010000001">
    <property type="protein sequence ID" value="MBP2478387.1"/>
    <property type="molecule type" value="Genomic_DNA"/>
</dbReference>
<dbReference type="InterPro" id="IPR036736">
    <property type="entry name" value="ACP-like_sf"/>
</dbReference>
<protein>
    <submittedName>
        <fullName evidence="6">Fatty acid CoA ligase FadD9</fullName>
    </submittedName>
</protein>
<dbReference type="GO" id="GO:0016874">
    <property type="term" value="F:ligase activity"/>
    <property type="evidence" value="ECO:0007669"/>
    <property type="project" value="UniProtKB-KW"/>
</dbReference>
<gene>
    <name evidence="6" type="ORF">JOF53_007259</name>
</gene>
<keyword evidence="7" id="KW-1185">Reference proteome</keyword>
<keyword evidence="4" id="KW-0067">ATP-binding</keyword>
<dbReference type="Gene3D" id="1.10.1200.10">
    <property type="entry name" value="ACP-like"/>
    <property type="match status" value="1"/>
</dbReference>
<dbReference type="CDD" id="cd05235">
    <property type="entry name" value="SDR_e1"/>
    <property type="match status" value="1"/>
</dbReference>
<accession>A0ABS5AP96</accession>
<evidence type="ECO:0000256" key="2">
    <source>
        <dbReference type="ARBA" id="ARBA00022553"/>
    </source>
</evidence>
<name>A0ABS5AP96_9PSEU</name>
<dbReference type="PROSITE" id="PS00455">
    <property type="entry name" value="AMP_BINDING"/>
    <property type="match status" value="1"/>
</dbReference>
<feature type="domain" description="Carrier" evidence="5">
    <location>
        <begin position="615"/>
        <end position="693"/>
    </location>
</feature>
<evidence type="ECO:0000313" key="6">
    <source>
        <dbReference type="EMBL" id="MBP2478387.1"/>
    </source>
</evidence>
<dbReference type="SUPFAM" id="SSF56801">
    <property type="entry name" value="Acetyl-CoA synthetase-like"/>
    <property type="match status" value="1"/>
</dbReference>
<dbReference type="Gene3D" id="3.40.50.720">
    <property type="entry name" value="NAD(P)-binding Rossmann-like Domain"/>
    <property type="match status" value="1"/>
</dbReference>
<dbReference type="Pfam" id="PF07993">
    <property type="entry name" value="NAD_binding_4"/>
    <property type="match status" value="1"/>
</dbReference>
<evidence type="ECO:0000256" key="1">
    <source>
        <dbReference type="ARBA" id="ARBA00022450"/>
    </source>
</evidence>
<dbReference type="SMART" id="SM00823">
    <property type="entry name" value="PKS_PP"/>
    <property type="match status" value="1"/>
</dbReference>
<dbReference type="InterPro" id="IPR046407">
    <property type="entry name" value="CAR"/>
</dbReference>
<organism evidence="6 7">
    <name type="scientific">Crossiella equi</name>
    <dbReference type="NCBI Taxonomy" id="130796"/>
    <lineage>
        <taxon>Bacteria</taxon>
        <taxon>Bacillati</taxon>
        <taxon>Actinomycetota</taxon>
        <taxon>Actinomycetes</taxon>
        <taxon>Pseudonocardiales</taxon>
        <taxon>Pseudonocardiaceae</taxon>
        <taxon>Crossiella</taxon>
    </lineage>
</organism>
<keyword evidence="2" id="KW-0597">Phosphoprotein</keyword>
<dbReference type="Pfam" id="PF00550">
    <property type="entry name" value="PP-binding"/>
    <property type="match status" value="1"/>
</dbReference>
<dbReference type="PROSITE" id="PS50075">
    <property type="entry name" value="CARRIER"/>
    <property type="match status" value="1"/>
</dbReference>
<evidence type="ECO:0000256" key="3">
    <source>
        <dbReference type="ARBA" id="ARBA00022741"/>
    </source>
</evidence>
<keyword evidence="6" id="KW-0436">Ligase</keyword>
<reference evidence="6 7" key="1">
    <citation type="submission" date="2021-03" db="EMBL/GenBank/DDBJ databases">
        <title>Sequencing the genomes of 1000 actinobacteria strains.</title>
        <authorList>
            <person name="Klenk H.-P."/>
        </authorList>
    </citation>
    <scope>NUCLEOTIDE SEQUENCE [LARGE SCALE GENOMIC DNA]</scope>
    <source>
        <strain evidence="6 7">DSM 44580</strain>
    </source>
</reference>
<dbReference type="PANTHER" id="PTHR43272">
    <property type="entry name" value="LONG-CHAIN-FATTY-ACID--COA LIGASE"/>
    <property type="match status" value="1"/>
</dbReference>
<dbReference type="Proteomes" id="UP001519363">
    <property type="component" value="Unassembled WGS sequence"/>
</dbReference>
<dbReference type="NCBIfam" id="TIGR01746">
    <property type="entry name" value="Thioester-redct"/>
    <property type="match status" value="1"/>
</dbReference>
<comment type="caution">
    <text evidence="6">The sequence shown here is derived from an EMBL/GenBank/DDBJ whole genome shotgun (WGS) entry which is preliminary data.</text>
</comment>
<dbReference type="InterPro" id="IPR020806">
    <property type="entry name" value="PKS_PP-bd"/>
</dbReference>
<dbReference type="InterPro" id="IPR042099">
    <property type="entry name" value="ANL_N_sf"/>
</dbReference>
<sequence>MGLRPQSPVVDEQVVAARPKPSVQARRADREASLGQLVSAVFDGYADRPALGQRAAELVTEDGRRRHRLLPEFTTITYRELANRVAAVASGLRPRVGRGEFVGILGHTSPDLVTLDLACLPLDAVSVPLQASASPERLAPVLAETGAVLLATSVELLDLAAATVEISPSVRHLVVFDLRFGDQDHEDRVAAARQRLGIPVDTLSDVLDRGLDLPPVAQRLDPRPDRIVTLIYTSGSTGTPKGAVYTERMVADLWRGVRPLPEELGLISVQYLPQSHIMGRAVLTDTLASGGTAYFTGRPDQSTLFEDHVLVRPTEVVFVPRLCDLLLRRYRDHPGTREQALAHVREELLGDRVAWAGTGSAPLSEELTSFFRDVLGVHLHDLYGSTEARVVLIDGRVQRWHVLDFKLVDVPELGYRGTDTPYPRGELLLRVRGGTTEYYKRPEATASVLDEDGYYRTGDIMALTGPDTMAYVDRRNNVLKLSQGEFVALSTLEAQFVNSPLVHQIHLHGNSERAYLLAVVVPTPEALAEHGDGLAAAVLESLRELGREHGLNSYEVPRDVLVETEPFSTANGLLSDVRKQIRPKLRERYGPALERRYAAHAEAEGGRVARLRAAAGHEPVLATVCRAAETLLNQPEGSLGAGDRFGDLGGDSLSAVGFVALLKEVFAVDVPVALVIDPTADLGRLAAHIEHGTGRPTAASVHGEDRATIHARDLELAKFLDPALLAGAGSLPAAQGPVRTVLLTGATGYLGRFLCLDWLSRLAPDGGTLVCVVRGRDERDARARLAAVFDGAARERFDALSAHLRVLAGDIGEAGLGLPDETWRELASTVDLVVHPAALVNHVLPYEELFGPNVLGTAEVIRLALTTRRKPVNYVSTVAVLSGAPQAAAEEADIRSASPSRTLDGAAYATGYGASKWAGEVLLREAHARFALPVAVFRSDLILAHTTYPGQLNVPDVFTRLLYSLVLTGLAPHSFYAPDATRPRAHYDGLPVDFTSAAITALGGRGTEGYRTYNVLNPHDDNISLDTFVDWLLADGHHITRLDSYQDWLTRFEEALRALPERQRSQSVLPLLTAFRTPAPAVPGSAVPAPRFRSAVQEAAVGPDKDIPHLDHALITKYITDLRQLGLLA</sequence>
<dbReference type="InterPro" id="IPR009081">
    <property type="entry name" value="PP-bd_ACP"/>
</dbReference>
<dbReference type="Gene3D" id="3.40.50.12780">
    <property type="entry name" value="N-terminal domain of ligase-like"/>
    <property type="match status" value="1"/>
</dbReference>